<dbReference type="GO" id="GO:0005768">
    <property type="term" value="C:endosome"/>
    <property type="evidence" value="ECO:0007669"/>
    <property type="project" value="TreeGrafter"/>
</dbReference>
<evidence type="ECO:0000313" key="5">
    <source>
        <dbReference type="Proteomes" id="UP001237642"/>
    </source>
</evidence>
<dbReference type="EC" id="2.1.1.-" evidence="3"/>
<dbReference type="EMBL" id="JAUIZM010000002">
    <property type="protein sequence ID" value="KAK1397140.1"/>
    <property type="molecule type" value="Genomic_DNA"/>
</dbReference>
<dbReference type="GO" id="GO:0005802">
    <property type="term" value="C:trans-Golgi network"/>
    <property type="evidence" value="ECO:0007669"/>
    <property type="project" value="TreeGrafter"/>
</dbReference>
<evidence type="ECO:0000256" key="2">
    <source>
        <dbReference type="ARBA" id="ARBA00023180"/>
    </source>
</evidence>
<dbReference type="GO" id="GO:0008168">
    <property type="term" value="F:methyltransferase activity"/>
    <property type="evidence" value="ECO:0007669"/>
    <property type="project" value="UniProtKB-UniRule"/>
</dbReference>
<dbReference type="PANTHER" id="PTHR10108:SF1130">
    <property type="entry name" value="METHYLTRANSFERASE PMT26-RELATED"/>
    <property type="match status" value="1"/>
</dbReference>
<comment type="subcellular location">
    <subcellularLocation>
        <location evidence="3">Membrane</location>
        <topology evidence="3">Single-pass type II membrane protein</topology>
    </subcellularLocation>
</comment>
<proteinExistence type="inferred from homology"/>
<evidence type="ECO:0000256" key="1">
    <source>
        <dbReference type="ARBA" id="ARBA00022603"/>
    </source>
</evidence>
<comment type="similarity">
    <text evidence="3">Belongs to the methyltransferase superfamily.</text>
</comment>
<keyword evidence="3" id="KW-0812">Transmembrane</keyword>
<keyword evidence="1 3" id="KW-0489">Methyltransferase</keyword>
<keyword evidence="2 3" id="KW-0325">Glycoprotein</keyword>
<reference evidence="4" key="2">
    <citation type="submission" date="2023-05" db="EMBL/GenBank/DDBJ databases">
        <authorList>
            <person name="Schelkunov M.I."/>
        </authorList>
    </citation>
    <scope>NUCLEOTIDE SEQUENCE</scope>
    <source>
        <strain evidence="4">Hsosn_3</strain>
        <tissue evidence="4">Leaf</tissue>
    </source>
</reference>
<dbReference type="Pfam" id="PF03141">
    <property type="entry name" value="Methyltransf_29"/>
    <property type="match status" value="1"/>
</dbReference>
<dbReference type="PANTHER" id="PTHR10108">
    <property type="entry name" value="SAM-DEPENDENT METHYLTRANSFERASE"/>
    <property type="match status" value="1"/>
</dbReference>
<keyword evidence="3" id="KW-0735">Signal-anchor</keyword>
<comment type="caution">
    <text evidence="4">The sequence shown here is derived from an EMBL/GenBank/DDBJ whole genome shotgun (WGS) entry which is preliminary data.</text>
</comment>
<dbReference type="Proteomes" id="UP001237642">
    <property type="component" value="Unassembled WGS sequence"/>
</dbReference>
<keyword evidence="3" id="KW-0808">Transferase</keyword>
<dbReference type="GO" id="GO:0032259">
    <property type="term" value="P:methylation"/>
    <property type="evidence" value="ECO:0007669"/>
    <property type="project" value="UniProtKB-KW"/>
</dbReference>
<reference evidence="4" key="1">
    <citation type="submission" date="2023-02" db="EMBL/GenBank/DDBJ databases">
        <title>Genome of toxic invasive species Heracleum sosnowskyi carries increased number of genes despite the absence of recent whole-genome duplications.</title>
        <authorList>
            <person name="Schelkunov M."/>
            <person name="Shtratnikova V."/>
            <person name="Makarenko M."/>
            <person name="Klepikova A."/>
            <person name="Omelchenko D."/>
            <person name="Novikova G."/>
            <person name="Obukhova E."/>
            <person name="Bogdanov V."/>
            <person name="Penin A."/>
            <person name="Logacheva M."/>
        </authorList>
    </citation>
    <scope>NUCLEOTIDE SEQUENCE</scope>
    <source>
        <strain evidence="4">Hsosn_3</strain>
        <tissue evidence="4">Leaf</tissue>
    </source>
</reference>
<accession>A0AAD8N0I5</accession>
<gene>
    <name evidence="4" type="ORF">POM88_007003</name>
</gene>
<evidence type="ECO:0000256" key="3">
    <source>
        <dbReference type="RuleBase" id="RU366043"/>
    </source>
</evidence>
<name>A0AAD8N0I5_9APIA</name>
<keyword evidence="5" id="KW-1185">Reference proteome</keyword>
<protein>
    <recommendedName>
        <fullName evidence="3">Methyltransferase</fullName>
        <ecNumber evidence="3">2.1.1.-</ecNumber>
    </recommendedName>
</protein>
<organism evidence="4 5">
    <name type="scientific">Heracleum sosnowskyi</name>
    <dbReference type="NCBI Taxonomy" id="360622"/>
    <lineage>
        <taxon>Eukaryota</taxon>
        <taxon>Viridiplantae</taxon>
        <taxon>Streptophyta</taxon>
        <taxon>Embryophyta</taxon>
        <taxon>Tracheophyta</taxon>
        <taxon>Spermatophyta</taxon>
        <taxon>Magnoliopsida</taxon>
        <taxon>eudicotyledons</taxon>
        <taxon>Gunneridae</taxon>
        <taxon>Pentapetalae</taxon>
        <taxon>asterids</taxon>
        <taxon>campanulids</taxon>
        <taxon>Apiales</taxon>
        <taxon>Apiaceae</taxon>
        <taxon>Apioideae</taxon>
        <taxon>apioid superclade</taxon>
        <taxon>Tordylieae</taxon>
        <taxon>Tordyliinae</taxon>
        <taxon>Heracleum</taxon>
    </lineage>
</organism>
<dbReference type="AlphaFoldDB" id="A0AAD8N0I5"/>
<dbReference type="InterPro" id="IPR004159">
    <property type="entry name" value="Put_SAM_MeTrfase"/>
</dbReference>
<dbReference type="GO" id="GO:0016020">
    <property type="term" value="C:membrane"/>
    <property type="evidence" value="ECO:0007669"/>
    <property type="project" value="UniProtKB-SubCell"/>
</dbReference>
<sequence>MEKPPYWLLSSQVGIYGKPAPDDFVVDYKHWKRVVSTSYVTGMGIDWSTVRNVMDMRAICGGVASLGTDVSFDTKTGNFTKYKAGLSFTKSKAGLSFTNADIIASLSVVDNLHFCILSSPNYLFILKETIKKKLNSSEGVDGIEELVSGGKQSHSPSWLIGKHGSSLIKTSTQAPPQTYS</sequence>
<evidence type="ECO:0000313" key="4">
    <source>
        <dbReference type="EMBL" id="KAK1397140.1"/>
    </source>
</evidence>